<dbReference type="EMBL" id="FCQH01000009">
    <property type="protein sequence ID" value="CVK98511.1"/>
    <property type="molecule type" value="Genomic_DNA"/>
</dbReference>
<evidence type="ECO:0000256" key="1">
    <source>
        <dbReference type="SAM" id="MobiDB-lite"/>
    </source>
</evidence>
<protein>
    <submittedName>
        <fullName evidence="2">Uncharacterized protein</fullName>
    </submittedName>
</protein>
<comment type="caution">
    <text evidence="2">The sequence shown here is derived from an EMBL/GenBank/DDBJ whole genome shotgun (WGS) entry which is preliminary data.</text>
</comment>
<gene>
    <name evidence="2" type="ORF">FMAN_12483</name>
</gene>
<feature type="region of interest" description="Disordered" evidence="1">
    <location>
        <begin position="40"/>
        <end position="65"/>
    </location>
</feature>
<evidence type="ECO:0000313" key="3">
    <source>
        <dbReference type="Proteomes" id="UP000184255"/>
    </source>
</evidence>
<feature type="compositionally biased region" description="Acidic residues" evidence="1">
    <location>
        <begin position="43"/>
        <end position="53"/>
    </location>
</feature>
<keyword evidence="3" id="KW-1185">Reference proteome</keyword>
<dbReference type="GeneID" id="65091733"/>
<organism evidence="2 3">
    <name type="scientific">Fusarium mangiferae</name>
    <name type="common">Mango malformation disease fungus</name>
    <dbReference type="NCBI Taxonomy" id="192010"/>
    <lineage>
        <taxon>Eukaryota</taxon>
        <taxon>Fungi</taxon>
        <taxon>Dikarya</taxon>
        <taxon>Ascomycota</taxon>
        <taxon>Pezizomycotina</taxon>
        <taxon>Sordariomycetes</taxon>
        <taxon>Hypocreomycetidae</taxon>
        <taxon>Hypocreales</taxon>
        <taxon>Nectriaceae</taxon>
        <taxon>Fusarium</taxon>
        <taxon>Fusarium fujikuroi species complex</taxon>
    </lineage>
</organism>
<dbReference type="RefSeq" id="XP_041685232.1">
    <property type="nucleotide sequence ID" value="XM_041835027.1"/>
</dbReference>
<name>A0A1L7TTC9_FUSMA</name>
<dbReference type="Proteomes" id="UP000184255">
    <property type="component" value="Unassembled WGS sequence"/>
</dbReference>
<evidence type="ECO:0000313" key="2">
    <source>
        <dbReference type="EMBL" id="CVK98511.1"/>
    </source>
</evidence>
<accession>A0A1L7TTC9</accession>
<proteinExistence type="predicted"/>
<dbReference type="AlphaFoldDB" id="A0A1L7TTC9"/>
<sequence>MQKPNKNRYERCSRGGECTVIPPDARGVCLFFWTYHRAHPNVNDEDDEDDENETNPSDIAKEKGNRRIAAKTILKGYFTGGTESIPPERGKKLMCYFDRVAWIYLT</sequence>
<reference evidence="3" key="1">
    <citation type="journal article" date="2016" name="Genome Biol. Evol.">
        <title>Comparative 'omics' of the Fusarium fujikuroi species complex highlights differences in genetic potential and metabolite synthesis.</title>
        <authorList>
            <person name="Niehaus E.-M."/>
            <person name="Muensterkoetter M."/>
            <person name="Proctor R.H."/>
            <person name="Brown D.W."/>
            <person name="Sharon A."/>
            <person name="Idan Y."/>
            <person name="Oren-Young L."/>
            <person name="Sieber C.M."/>
            <person name="Novak O."/>
            <person name="Pencik A."/>
            <person name="Tarkowska D."/>
            <person name="Hromadova K."/>
            <person name="Freeman S."/>
            <person name="Maymon M."/>
            <person name="Elazar M."/>
            <person name="Youssef S.A."/>
            <person name="El-Shabrawy E.S.M."/>
            <person name="Shalaby A.B.A."/>
            <person name="Houterman P."/>
            <person name="Brock N.L."/>
            <person name="Burkhardt I."/>
            <person name="Tsavkelova E.A."/>
            <person name="Dickschat J.S."/>
            <person name="Galuszka P."/>
            <person name="Gueldener U."/>
            <person name="Tudzynski B."/>
        </authorList>
    </citation>
    <scope>NUCLEOTIDE SEQUENCE [LARGE SCALE GENOMIC DNA]</scope>
    <source>
        <strain evidence="3">MRC7560</strain>
    </source>
</reference>
<dbReference type="VEuPathDB" id="FungiDB:FMAN_12483"/>